<evidence type="ECO:0000313" key="4">
    <source>
        <dbReference type="Proteomes" id="UP000615446"/>
    </source>
</evidence>
<dbReference type="InterPro" id="IPR021109">
    <property type="entry name" value="Peptidase_aspartic_dom_sf"/>
</dbReference>
<evidence type="ECO:0000256" key="1">
    <source>
        <dbReference type="ARBA" id="ARBA00022750"/>
    </source>
</evidence>
<evidence type="ECO:0000256" key="2">
    <source>
        <dbReference type="SAM" id="Coils"/>
    </source>
</evidence>
<keyword evidence="1" id="KW-0645">Protease</keyword>
<evidence type="ECO:0000313" key="3">
    <source>
        <dbReference type="EMBL" id="GES94712.1"/>
    </source>
</evidence>
<sequence>MVADRNHPSDSIASKQEVIPNTEVHNMVFSMGEELKNQLKDYHSQYNTLEKRVKGLEKDVHFLKDDFDNPEEYVNREYVINLIHKIVPSLIGKKDKDPSYPSESSEDSDSVEIIEVRGKKAVPYRLRMRARPKKVKRVKIFYLNIICFNKMILVNCAIKENSPTWAVLDTGSDVNYISQKHIGELGITYHSKSNRIETPDVSYSTLGKVDLHIGFNDNKKHKSIPTEFIVVGPDWSDHFPDLILGGP</sequence>
<accession>A0A8H3LX86</accession>
<keyword evidence="1" id="KW-0064">Aspartyl protease</keyword>
<dbReference type="EMBL" id="BLAL01000238">
    <property type="protein sequence ID" value="GES94712.1"/>
    <property type="molecule type" value="Genomic_DNA"/>
</dbReference>
<proteinExistence type="predicted"/>
<feature type="coiled-coil region" evidence="2">
    <location>
        <begin position="32"/>
        <end position="66"/>
    </location>
</feature>
<keyword evidence="2" id="KW-0175">Coiled coil</keyword>
<organism evidence="3 4">
    <name type="scientific">Rhizophagus clarus</name>
    <dbReference type="NCBI Taxonomy" id="94130"/>
    <lineage>
        <taxon>Eukaryota</taxon>
        <taxon>Fungi</taxon>
        <taxon>Fungi incertae sedis</taxon>
        <taxon>Mucoromycota</taxon>
        <taxon>Glomeromycotina</taxon>
        <taxon>Glomeromycetes</taxon>
        <taxon>Glomerales</taxon>
        <taxon>Glomeraceae</taxon>
        <taxon>Rhizophagus</taxon>
    </lineage>
</organism>
<dbReference type="Gene3D" id="2.40.70.10">
    <property type="entry name" value="Acid Proteases"/>
    <property type="match status" value="1"/>
</dbReference>
<protein>
    <submittedName>
        <fullName evidence="3">Uncharacterized protein</fullName>
    </submittedName>
</protein>
<dbReference type="PROSITE" id="PS00141">
    <property type="entry name" value="ASP_PROTEASE"/>
    <property type="match status" value="1"/>
</dbReference>
<keyword evidence="1" id="KW-0378">Hydrolase</keyword>
<dbReference type="GO" id="GO:0006508">
    <property type="term" value="P:proteolysis"/>
    <property type="evidence" value="ECO:0007669"/>
    <property type="project" value="InterPro"/>
</dbReference>
<dbReference type="GO" id="GO:0004190">
    <property type="term" value="F:aspartic-type endopeptidase activity"/>
    <property type="evidence" value="ECO:0007669"/>
    <property type="project" value="UniProtKB-KW"/>
</dbReference>
<dbReference type="Proteomes" id="UP000615446">
    <property type="component" value="Unassembled WGS sequence"/>
</dbReference>
<comment type="caution">
    <text evidence="3">The sequence shown here is derived from an EMBL/GenBank/DDBJ whole genome shotgun (WGS) entry which is preliminary data.</text>
</comment>
<name>A0A8H3LX86_9GLOM</name>
<reference evidence="3" key="1">
    <citation type="submission" date="2019-10" db="EMBL/GenBank/DDBJ databases">
        <title>Conservation and host-specific expression of non-tandemly repeated heterogenous ribosome RNA gene in arbuscular mycorrhizal fungi.</title>
        <authorList>
            <person name="Maeda T."/>
            <person name="Kobayashi Y."/>
            <person name="Nakagawa T."/>
            <person name="Ezawa T."/>
            <person name="Yamaguchi K."/>
            <person name="Bino T."/>
            <person name="Nishimoto Y."/>
            <person name="Shigenobu S."/>
            <person name="Kawaguchi M."/>
        </authorList>
    </citation>
    <scope>NUCLEOTIDE SEQUENCE</scope>
    <source>
        <strain evidence="3">HR1</strain>
    </source>
</reference>
<dbReference type="AlphaFoldDB" id="A0A8H3LX86"/>
<gene>
    <name evidence="3" type="ORF">RCL2_002142500</name>
</gene>
<dbReference type="InterPro" id="IPR001969">
    <property type="entry name" value="Aspartic_peptidase_AS"/>
</dbReference>